<name>S9VDJ1_9TRYP</name>
<proteinExistence type="predicted"/>
<dbReference type="GO" id="GO:0006388">
    <property type="term" value="P:tRNA splicing, via endonucleolytic cleavage and ligation"/>
    <property type="evidence" value="ECO:0007669"/>
    <property type="project" value="TreeGrafter"/>
</dbReference>
<dbReference type="GO" id="GO:0005634">
    <property type="term" value="C:nucleus"/>
    <property type="evidence" value="ECO:0007669"/>
    <property type="project" value="TreeGrafter"/>
</dbReference>
<dbReference type="InterPro" id="IPR032319">
    <property type="entry name" value="CLP1_P"/>
</dbReference>
<dbReference type="Proteomes" id="UP000015354">
    <property type="component" value="Unassembled WGS sequence"/>
</dbReference>
<keyword evidence="2" id="KW-0067">ATP-binding</keyword>
<dbReference type="OrthoDB" id="258143at2759"/>
<dbReference type="InterPro" id="IPR027417">
    <property type="entry name" value="P-loop_NTPase"/>
</dbReference>
<evidence type="ECO:0000256" key="1">
    <source>
        <dbReference type="ARBA" id="ARBA00022741"/>
    </source>
</evidence>
<keyword evidence="1" id="KW-0547">Nucleotide-binding</keyword>
<dbReference type="PANTHER" id="PTHR12755">
    <property type="entry name" value="CLEAVAGE/POLYADENYLATION FACTOR IA SUBUNIT CLP1P"/>
    <property type="match status" value="1"/>
</dbReference>
<evidence type="ECO:0000259" key="3">
    <source>
        <dbReference type="Pfam" id="PF16575"/>
    </source>
</evidence>
<dbReference type="EMBL" id="ATMH01006852">
    <property type="protein sequence ID" value="EPY25081.1"/>
    <property type="molecule type" value="Genomic_DNA"/>
</dbReference>
<keyword evidence="4" id="KW-0808">Transferase</keyword>
<dbReference type="GO" id="GO:0051731">
    <property type="term" value="F:polynucleotide 5'-hydroxyl-kinase activity"/>
    <property type="evidence" value="ECO:0007669"/>
    <property type="project" value="InterPro"/>
</dbReference>
<sequence length="423" mass="45535">MVHTSFSLDACSVFFYFEGRGSLVVTSGLAHVYGVPLRINFRYQFDGCGVPLEVVSSVNLDVKGSFTYKQDQIPTAPYVLHSQIHRKREKAGLQGLLQVQSEQSVLKDGDLPVLGPRVMVIGAHNTGKTTLCRTLVNLGVKLGQHSIAYIDVNVDQQSITCPGSVSASFIEAPVSLDEGFGTTMPLSFFFGDTRVDQTSRKRYLDLCAELAHATDSVARQRLLFSTGGAVINTMGSTAEFGIDLLMELCSLFAVTDVVVCGSDAKLENDMYNAVGIGSSVSVMGFPKYTQMLPRDENTLAAARDRQLASYFIGTAHSPLLFARQTARVDEVSFLHALTLRPLAWNEVPVNRLAAVVWADTAEQAASANVAGFVVLFEVGKSFFSFASPSMGPVPKPFLLVSPTLCVPVECLVAAKGGRVGTAE</sequence>
<accession>S9VDJ1</accession>
<gene>
    <name evidence="4" type="ORF">STCU_06852</name>
</gene>
<dbReference type="GO" id="GO:0005524">
    <property type="term" value="F:ATP binding"/>
    <property type="evidence" value="ECO:0007669"/>
    <property type="project" value="UniProtKB-KW"/>
</dbReference>
<dbReference type="Gene3D" id="3.40.50.300">
    <property type="entry name" value="P-loop containing nucleotide triphosphate hydrolases"/>
    <property type="match status" value="1"/>
</dbReference>
<reference evidence="4 5" key="1">
    <citation type="journal article" date="2013" name="PLoS ONE">
        <title>Predicting the Proteins of Angomonas deanei, Strigomonas culicis and Their Respective Endosymbionts Reveals New Aspects of the Trypanosomatidae Family.</title>
        <authorList>
            <person name="Motta M.C."/>
            <person name="Martins A.C."/>
            <person name="de Souza S.S."/>
            <person name="Catta-Preta C.M."/>
            <person name="Silva R."/>
            <person name="Klein C.C."/>
            <person name="de Almeida L.G."/>
            <person name="de Lima Cunha O."/>
            <person name="Ciapina L.P."/>
            <person name="Brocchi M."/>
            <person name="Colabardini A.C."/>
            <person name="de Araujo Lima B."/>
            <person name="Machado C.R."/>
            <person name="de Almeida Soares C.M."/>
            <person name="Probst C.M."/>
            <person name="de Menezes C.B."/>
            <person name="Thompson C.E."/>
            <person name="Bartholomeu D.C."/>
            <person name="Gradia D.F."/>
            <person name="Pavoni D.P."/>
            <person name="Grisard E.C."/>
            <person name="Fantinatti-Garboggini F."/>
            <person name="Marchini F.K."/>
            <person name="Rodrigues-Luiz G.F."/>
            <person name="Wagner G."/>
            <person name="Goldman G.H."/>
            <person name="Fietto J.L."/>
            <person name="Elias M.C."/>
            <person name="Goldman M.H."/>
            <person name="Sagot M.F."/>
            <person name="Pereira M."/>
            <person name="Stoco P.H."/>
            <person name="de Mendonca-Neto R.P."/>
            <person name="Teixeira S.M."/>
            <person name="Maciel T.E."/>
            <person name="de Oliveira Mendes T.A."/>
            <person name="Urmenyi T.P."/>
            <person name="de Souza W."/>
            <person name="Schenkman S."/>
            <person name="de Vasconcelos A.T."/>
        </authorList>
    </citation>
    <scope>NUCLEOTIDE SEQUENCE [LARGE SCALE GENOMIC DNA]</scope>
</reference>
<dbReference type="PANTHER" id="PTHR12755:SF6">
    <property type="entry name" value="POLYRIBONUCLEOTIDE 5'-HYDROXYL-KINASE CLP1"/>
    <property type="match status" value="1"/>
</dbReference>
<keyword evidence="5" id="KW-1185">Reference proteome</keyword>
<dbReference type="AlphaFoldDB" id="S9VDJ1"/>
<evidence type="ECO:0000256" key="2">
    <source>
        <dbReference type="ARBA" id="ARBA00022840"/>
    </source>
</evidence>
<evidence type="ECO:0000313" key="5">
    <source>
        <dbReference type="Proteomes" id="UP000015354"/>
    </source>
</evidence>
<comment type="caution">
    <text evidence="4">The sequence shown here is derived from an EMBL/GenBank/DDBJ whole genome shotgun (WGS) entry which is preliminary data.</text>
</comment>
<protein>
    <submittedName>
        <fullName evidence="4">Polyribonucleotide 5'-hydroxyl-kinase</fullName>
    </submittedName>
</protein>
<keyword evidence="4" id="KW-0418">Kinase</keyword>
<dbReference type="InterPro" id="IPR045116">
    <property type="entry name" value="Clp1/Grc3"/>
</dbReference>
<evidence type="ECO:0000313" key="4">
    <source>
        <dbReference type="EMBL" id="EPY25081.1"/>
    </source>
</evidence>
<feature type="domain" description="Clp1 P-loop" evidence="3">
    <location>
        <begin position="122"/>
        <end position="311"/>
    </location>
</feature>
<organism evidence="4 5">
    <name type="scientific">Strigomonas culicis</name>
    <dbReference type="NCBI Taxonomy" id="28005"/>
    <lineage>
        <taxon>Eukaryota</taxon>
        <taxon>Discoba</taxon>
        <taxon>Euglenozoa</taxon>
        <taxon>Kinetoplastea</taxon>
        <taxon>Metakinetoplastina</taxon>
        <taxon>Trypanosomatida</taxon>
        <taxon>Trypanosomatidae</taxon>
        <taxon>Strigomonadinae</taxon>
        <taxon>Strigomonas</taxon>
    </lineage>
</organism>
<dbReference type="Pfam" id="PF16575">
    <property type="entry name" value="CLP1_P"/>
    <property type="match status" value="1"/>
</dbReference>